<sequence>MREQQGLLAGVPITTPTNLPSNLAQTPSFRVSLGQPVGGEGVGVGGIGVGIGVGGVGGVGVGVGVGVGIGVVGVGGVGIGIVIGVGGVGVGGIMCYKRYIFSRLEAMAVCSPFDYLWCNPIRTRGFYGLTVWSSSGTIYNMCTHKPPHDYSQQLYDKYHKSFQEYITSTGGSNYPVIIDHVNSYLWTRYEAQVHKFRKAVAKLYAIGDFEEQTTLGVGLRDP</sequence>
<evidence type="ECO:0000313" key="2">
    <source>
        <dbReference type="EMBL" id="KAF9594216.1"/>
    </source>
</evidence>
<protein>
    <submittedName>
        <fullName evidence="2">Uncharacterized protein</fullName>
    </submittedName>
</protein>
<comment type="caution">
    <text evidence="2">The sequence shown here is derived from an EMBL/GenBank/DDBJ whole genome shotgun (WGS) entry which is preliminary data.</text>
</comment>
<accession>A0A835H7S5</accession>
<dbReference type="Gene3D" id="1.20.1310.10">
    <property type="entry name" value="Cullin Repeats"/>
    <property type="match status" value="1"/>
</dbReference>
<proteinExistence type="predicted"/>
<keyword evidence="3" id="KW-1185">Reference proteome</keyword>
<dbReference type="InterPro" id="IPR016159">
    <property type="entry name" value="Cullin_repeat-like_dom_sf"/>
</dbReference>
<gene>
    <name evidence="2" type="ORF">IFM89_028873</name>
</gene>
<dbReference type="Proteomes" id="UP000631114">
    <property type="component" value="Unassembled WGS sequence"/>
</dbReference>
<keyword evidence="1" id="KW-1133">Transmembrane helix</keyword>
<feature type="transmembrane region" description="Helical" evidence="1">
    <location>
        <begin position="69"/>
        <end position="96"/>
    </location>
</feature>
<evidence type="ECO:0000313" key="3">
    <source>
        <dbReference type="Proteomes" id="UP000631114"/>
    </source>
</evidence>
<dbReference type="EMBL" id="JADFTS010000008">
    <property type="protein sequence ID" value="KAF9594216.1"/>
    <property type="molecule type" value="Genomic_DNA"/>
</dbReference>
<organism evidence="2 3">
    <name type="scientific">Coptis chinensis</name>
    <dbReference type="NCBI Taxonomy" id="261450"/>
    <lineage>
        <taxon>Eukaryota</taxon>
        <taxon>Viridiplantae</taxon>
        <taxon>Streptophyta</taxon>
        <taxon>Embryophyta</taxon>
        <taxon>Tracheophyta</taxon>
        <taxon>Spermatophyta</taxon>
        <taxon>Magnoliopsida</taxon>
        <taxon>Ranunculales</taxon>
        <taxon>Ranunculaceae</taxon>
        <taxon>Coptidoideae</taxon>
        <taxon>Coptis</taxon>
    </lineage>
</organism>
<keyword evidence="1" id="KW-0812">Transmembrane</keyword>
<dbReference type="SUPFAM" id="SSF74788">
    <property type="entry name" value="Cullin repeat-like"/>
    <property type="match status" value="1"/>
</dbReference>
<keyword evidence="1" id="KW-0472">Membrane</keyword>
<evidence type="ECO:0000256" key="1">
    <source>
        <dbReference type="SAM" id="Phobius"/>
    </source>
</evidence>
<dbReference type="AlphaFoldDB" id="A0A835H7S5"/>
<name>A0A835H7S5_9MAGN</name>
<reference evidence="2 3" key="1">
    <citation type="submission" date="2020-10" db="EMBL/GenBank/DDBJ databases">
        <title>The Coptis chinensis genome and diversification of protoberbering-type alkaloids.</title>
        <authorList>
            <person name="Wang B."/>
            <person name="Shu S."/>
            <person name="Song C."/>
            <person name="Liu Y."/>
        </authorList>
    </citation>
    <scope>NUCLEOTIDE SEQUENCE [LARGE SCALE GENOMIC DNA]</scope>
    <source>
        <strain evidence="2">HL-2020</strain>
        <tissue evidence="2">Leaf</tissue>
    </source>
</reference>